<evidence type="ECO:0000256" key="7">
    <source>
        <dbReference type="RuleBase" id="RU079119"/>
    </source>
</evidence>
<evidence type="ECO:0000259" key="8">
    <source>
        <dbReference type="Pfam" id="PF01529"/>
    </source>
</evidence>
<accession>A0A8C6T4J5</accession>
<evidence type="ECO:0000256" key="3">
    <source>
        <dbReference type="ARBA" id="ARBA00022692"/>
    </source>
</evidence>
<evidence type="ECO:0000256" key="6">
    <source>
        <dbReference type="ARBA" id="ARBA00023315"/>
    </source>
</evidence>
<dbReference type="GO" id="GO:0019706">
    <property type="term" value="F:protein-cysteine S-palmitoyltransferase activity"/>
    <property type="evidence" value="ECO:0007669"/>
    <property type="project" value="UniProtKB-EC"/>
</dbReference>
<dbReference type="Proteomes" id="UP000694523">
    <property type="component" value="Unplaced"/>
</dbReference>
<comment type="similarity">
    <text evidence="7">Belongs to the DHHC palmitoyltransferase family.</text>
</comment>
<dbReference type="InterPro" id="IPR039859">
    <property type="entry name" value="PFA4/ZDH16/20/ERF2-like"/>
</dbReference>
<protein>
    <recommendedName>
        <fullName evidence="7">Palmitoyltransferase</fullName>
        <ecNumber evidence="7">2.3.1.225</ecNumber>
    </recommendedName>
</protein>
<keyword evidence="6 7" id="KW-0012">Acyltransferase</keyword>
<dbReference type="EC" id="2.3.1.225" evidence="7"/>
<feature type="domain" description="Palmitoyltransferase DHHC" evidence="8">
    <location>
        <begin position="191"/>
        <end position="314"/>
    </location>
</feature>
<proteinExistence type="inferred from homology"/>
<feature type="transmembrane region" description="Helical" evidence="7">
    <location>
        <begin position="138"/>
        <end position="157"/>
    </location>
</feature>
<dbReference type="InterPro" id="IPR001594">
    <property type="entry name" value="Palmitoyltrfase_DHHC"/>
</dbReference>
<comment type="subcellular location">
    <subcellularLocation>
        <location evidence="1">Membrane</location>
        <topology evidence="1">Multi-pass membrane protein</topology>
    </subcellularLocation>
</comment>
<dbReference type="AlphaFoldDB" id="A0A8C6T4J5"/>
<name>A0A8C6T4J5_9GOBI</name>
<evidence type="ECO:0000256" key="5">
    <source>
        <dbReference type="ARBA" id="ARBA00023136"/>
    </source>
</evidence>
<dbReference type="PROSITE" id="PS50216">
    <property type="entry name" value="DHHC"/>
    <property type="match status" value="1"/>
</dbReference>
<keyword evidence="10" id="KW-1185">Reference proteome</keyword>
<keyword evidence="3 7" id="KW-0812">Transmembrane</keyword>
<evidence type="ECO:0000256" key="2">
    <source>
        <dbReference type="ARBA" id="ARBA00022679"/>
    </source>
</evidence>
<keyword evidence="5 7" id="KW-0472">Membrane</keyword>
<reference evidence="9" key="1">
    <citation type="submission" date="2025-08" db="UniProtKB">
        <authorList>
            <consortium name="Ensembl"/>
        </authorList>
    </citation>
    <scope>IDENTIFICATION</scope>
</reference>
<dbReference type="PANTHER" id="PTHR12246">
    <property type="entry name" value="PALMITOYLTRANSFERASE ZDHHC16"/>
    <property type="match status" value="1"/>
</dbReference>
<feature type="transmembrane region" description="Helical" evidence="7">
    <location>
        <begin position="222"/>
        <end position="247"/>
    </location>
</feature>
<evidence type="ECO:0000313" key="9">
    <source>
        <dbReference type="Ensembl" id="ENSNMLP00000012728.1"/>
    </source>
</evidence>
<keyword evidence="4 7" id="KW-1133">Transmembrane helix</keyword>
<dbReference type="Ensembl" id="ENSNMLT00000014364.1">
    <property type="protein sequence ID" value="ENSNMLP00000012728.1"/>
    <property type="gene ID" value="ENSNMLG00000008633.1"/>
</dbReference>
<dbReference type="Pfam" id="PF01529">
    <property type="entry name" value="DHHC"/>
    <property type="match status" value="1"/>
</dbReference>
<comment type="catalytic activity">
    <reaction evidence="7">
        <text>L-cysteinyl-[protein] + hexadecanoyl-CoA = S-hexadecanoyl-L-cysteinyl-[protein] + CoA</text>
        <dbReference type="Rhea" id="RHEA:36683"/>
        <dbReference type="Rhea" id="RHEA-COMP:10131"/>
        <dbReference type="Rhea" id="RHEA-COMP:11032"/>
        <dbReference type="ChEBI" id="CHEBI:29950"/>
        <dbReference type="ChEBI" id="CHEBI:57287"/>
        <dbReference type="ChEBI" id="CHEBI:57379"/>
        <dbReference type="ChEBI" id="CHEBI:74151"/>
        <dbReference type="EC" id="2.3.1.225"/>
    </reaction>
</comment>
<evidence type="ECO:0000256" key="1">
    <source>
        <dbReference type="ARBA" id="ARBA00004141"/>
    </source>
</evidence>
<comment type="domain">
    <text evidence="7">The DHHC domain is required for palmitoyltransferase activity.</text>
</comment>
<reference evidence="9" key="2">
    <citation type="submission" date="2025-09" db="UniProtKB">
        <authorList>
            <consortium name="Ensembl"/>
        </authorList>
    </citation>
    <scope>IDENTIFICATION</scope>
</reference>
<evidence type="ECO:0000313" key="10">
    <source>
        <dbReference type="Proteomes" id="UP000694523"/>
    </source>
</evidence>
<feature type="transmembrane region" description="Helical" evidence="7">
    <location>
        <begin position="97"/>
        <end position="126"/>
    </location>
</feature>
<evidence type="ECO:0000256" key="4">
    <source>
        <dbReference type="ARBA" id="ARBA00022989"/>
    </source>
</evidence>
<dbReference type="GO" id="GO:0016020">
    <property type="term" value="C:membrane"/>
    <property type="evidence" value="ECO:0007669"/>
    <property type="project" value="UniProtKB-SubCell"/>
</dbReference>
<organism evidence="9 10">
    <name type="scientific">Neogobius melanostomus</name>
    <name type="common">round goby</name>
    <dbReference type="NCBI Taxonomy" id="47308"/>
    <lineage>
        <taxon>Eukaryota</taxon>
        <taxon>Metazoa</taxon>
        <taxon>Chordata</taxon>
        <taxon>Craniata</taxon>
        <taxon>Vertebrata</taxon>
        <taxon>Euteleostomi</taxon>
        <taxon>Actinopterygii</taxon>
        <taxon>Neopterygii</taxon>
        <taxon>Teleostei</taxon>
        <taxon>Neoteleostei</taxon>
        <taxon>Acanthomorphata</taxon>
        <taxon>Gobiaria</taxon>
        <taxon>Gobiiformes</taxon>
        <taxon>Gobioidei</taxon>
        <taxon>Gobiidae</taxon>
        <taxon>Benthophilinae</taxon>
        <taxon>Neogobiini</taxon>
        <taxon>Neogobius</taxon>
    </lineage>
</organism>
<keyword evidence="2 7" id="KW-0808">Transferase</keyword>
<sequence>MPPVGNPNEKKSAHAPVFCSAENQTSSRPGGGASGLGTHCDDETRHSWLSSVPAVSLWITEQGCELCRAPWRCAEDGFCLCVSSPAGMFTRMVKLRLLNAVAPAYFFMATGATFILYFCLFIPTIFPGADASLRGSTTLHVTAFLFLMFNALGNYIMTIRYPAESANESAVPVCSPHCSDKVDAHYLLNGRHFCKLCKKVILKRDHHCFFTGNCIGNRNMRYFIMFCIYTSCTCLYSLVLGVAFLTVEYSISFQNPLTFLTLLPLTTGYFFMGTISGLQLFLVLMLYVWLGIGLVCAGFCCQQVLLVARGQTWCQLQRGELLDSHSPWRNNLMDVFGTRWILGLILPVQTVERSSQDAHELKQD</sequence>
<feature type="transmembrane region" description="Helical" evidence="7">
    <location>
        <begin position="267"/>
        <end position="290"/>
    </location>
</feature>